<gene>
    <name evidence="7 10" type="primary">rplC</name>
    <name evidence="10" type="ORF">caldi_33100</name>
</gene>
<evidence type="ECO:0000313" key="11">
    <source>
        <dbReference type="Proteomes" id="UP001163687"/>
    </source>
</evidence>
<dbReference type="FunFam" id="2.40.30.10:FF:000004">
    <property type="entry name" value="50S ribosomal protein L3"/>
    <property type="match status" value="1"/>
</dbReference>
<proteinExistence type="inferred from homology"/>
<evidence type="ECO:0000256" key="1">
    <source>
        <dbReference type="ARBA" id="ARBA00006540"/>
    </source>
</evidence>
<protein>
    <recommendedName>
        <fullName evidence="6 7">Large ribosomal subunit protein uL3</fullName>
    </recommendedName>
</protein>
<organism evidence="10 11">
    <name type="scientific">Caldinitratiruptor microaerophilus</name>
    <dbReference type="NCBI Taxonomy" id="671077"/>
    <lineage>
        <taxon>Bacteria</taxon>
        <taxon>Bacillati</taxon>
        <taxon>Bacillota</taxon>
        <taxon>Clostridia</taxon>
        <taxon>Eubacteriales</taxon>
        <taxon>Symbiobacteriaceae</taxon>
        <taxon>Caldinitratiruptor</taxon>
    </lineage>
</organism>
<dbReference type="PROSITE" id="PS00474">
    <property type="entry name" value="RIBOSOMAL_L3"/>
    <property type="match status" value="1"/>
</dbReference>
<dbReference type="SUPFAM" id="SSF50447">
    <property type="entry name" value="Translation proteins"/>
    <property type="match status" value="1"/>
</dbReference>
<dbReference type="RefSeq" id="WP_264842814.1">
    <property type="nucleotide sequence ID" value="NZ_AP025628.1"/>
</dbReference>
<evidence type="ECO:0000256" key="3">
    <source>
        <dbReference type="ARBA" id="ARBA00022884"/>
    </source>
</evidence>
<dbReference type="AlphaFoldDB" id="A0AA35CMU4"/>
<sequence length="215" mass="23072">MKKGILGRKLGMTQVFDEAGRAIPVTVIEAGPCVVVQKKTAATDGYDAIQVGFGDIKEKHVNRPLMGHFKKAGLPPRRFLRELRLESVDGYEVGSEIRADIFSPGELVDVTGRSKGKGFAGGVKRHGFHRGPMAHGSKYHRAPGSLGFRAAARVPKGRRLPGRMGGDRVTILGLKVVRVDPERNLLLIKGAVPGPKGSLVIVRDSVKATARAAAR</sequence>
<evidence type="ECO:0000256" key="7">
    <source>
        <dbReference type="HAMAP-Rule" id="MF_01325"/>
    </source>
</evidence>
<evidence type="ECO:0000256" key="4">
    <source>
        <dbReference type="ARBA" id="ARBA00022980"/>
    </source>
</evidence>
<dbReference type="InterPro" id="IPR019927">
    <property type="entry name" value="Ribosomal_uL3_bac/org-type"/>
</dbReference>
<evidence type="ECO:0000313" key="10">
    <source>
        <dbReference type="EMBL" id="BDG62220.1"/>
    </source>
</evidence>
<comment type="function">
    <text evidence="7 9">One of the primary rRNA binding proteins, it binds directly near the 3'-end of the 23S rRNA, where it nucleates assembly of the 50S subunit.</text>
</comment>
<evidence type="ECO:0000256" key="6">
    <source>
        <dbReference type="ARBA" id="ARBA00035243"/>
    </source>
</evidence>
<dbReference type="FunFam" id="3.30.160.810:FF:000001">
    <property type="entry name" value="50S ribosomal protein L3"/>
    <property type="match status" value="1"/>
</dbReference>
<keyword evidence="3 7" id="KW-0694">RNA-binding</keyword>
<evidence type="ECO:0000256" key="8">
    <source>
        <dbReference type="RuleBase" id="RU003905"/>
    </source>
</evidence>
<keyword evidence="4 7" id="KW-0689">Ribosomal protein</keyword>
<dbReference type="NCBIfam" id="TIGR03625">
    <property type="entry name" value="L3_bact"/>
    <property type="match status" value="1"/>
</dbReference>
<accession>A0AA35CMU4</accession>
<keyword evidence="11" id="KW-1185">Reference proteome</keyword>
<keyword evidence="2 7" id="KW-0699">rRNA-binding</keyword>
<name>A0AA35CMU4_9FIRM</name>
<comment type="subunit">
    <text evidence="7 9">Part of the 50S ribosomal subunit. Forms a cluster with proteins L14 and L19.</text>
</comment>
<dbReference type="GO" id="GO:0006412">
    <property type="term" value="P:translation"/>
    <property type="evidence" value="ECO:0007669"/>
    <property type="project" value="UniProtKB-UniRule"/>
</dbReference>
<evidence type="ECO:0000256" key="5">
    <source>
        <dbReference type="ARBA" id="ARBA00023274"/>
    </source>
</evidence>
<dbReference type="EMBL" id="AP025628">
    <property type="protein sequence ID" value="BDG62220.1"/>
    <property type="molecule type" value="Genomic_DNA"/>
</dbReference>
<dbReference type="PANTHER" id="PTHR11229">
    <property type="entry name" value="50S RIBOSOMAL PROTEIN L3"/>
    <property type="match status" value="1"/>
</dbReference>
<dbReference type="Gene3D" id="2.40.30.10">
    <property type="entry name" value="Translation factors"/>
    <property type="match status" value="1"/>
</dbReference>
<dbReference type="InterPro" id="IPR000597">
    <property type="entry name" value="Ribosomal_uL3"/>
</dbReference>
<dbReference type="GO" id="GO:0019843">
    <property type="term" value="F:rRNA binding"/>
    <property type="evidence" value="ECO:0007669"/>
    <property type="project" value="UniProtKB-UniRule"/>
</dbReference>
<dbReference type="Proteomes" id="UP001163687">
    <property type="component" value="Chromosome"/>
</dbReference>
<dbReference type="Gene3D" id="3.30.160.810">
    <property type="match status" value="1"/>
</dbReference>
<evidence type="ECO:0000256" key="9">
    <source>
        <dbReference type="RuleBase" id="RU003906"/>
    </source>
</evidence>
<dbReference type="GO" id="GO:0022625">
    <property type="term" value="C:cytosolic large ribosomal subunit"/>
    <property type="evidence" value="ECO:0007669"/>
    <property type="project" value="TreeGrafter"/>
</dbReference>
<evidence type="ECO:0000256" key="2">
    <source>
        <dbReference type="ARBA" id="ARBA00022730"/>
    </source>
</evidence>
<dbReference type="Pfam" id="PF00297">
    <property type="entry name" value="Ribosomal_L3"/>
    <property type="match status" value="1"/>
</dbReference>
<dbReference type="HAMAP" id="MF_01325_B">
    <property type="entry name" value="Ribosomal_uL3_B"/>
    <property type="match status" value="1"/>
</dbReference>
<dbReference type="GO" id="GO:0003735">
    <property type="term" value="F:structural constituent of ribosome"/>
    <property type="evidence" value="ECO:0007669"/>
    <property type="project" value="UniProtKB-UniRule"/>
</dbReference>
<dbReference type="PANTHER" id="PTHR11229:SF16">
    <property type="entry name" value="LARGE RIBOSOMAL SUBUNIT PROTEIN UL3C"/>
    <property type="match status" value="1"/>
</dbReference>
<comment type="similarity">
    <text evidence="1 7 8">Belongs to the universal ribosomal protein uL3 family.</text>
</comment>
<dbReference type="InterPro" id="IPR009000">
    <property type="entry name" value="Transl_B-barrel_sf"/>
</dbReference>
<reference evidence="10" key="1">
    <citation type="submission" date="2022-03" db="EMBL/GenBank/DDBJ databases">
        <title>Complete genome sequence of Caldinitratiruptor microaerophilus.</title>
        <authorList>
            <person name="Mukaiyama R."/>
            <person name="Nishiyama T."/>
            <person name="Ueda K."/>
        </authorList>
    </citation>
    <scope>NUCLEOTIDE SEQUENCE</scope>
    <source>
        <strain evidence="10">JCM 16183</strain>
    </source>
</reference>
<dbReference type="KEGG" id="cmic:caldi_33100"/>
<dbReference type="InterPro" id="IPR019926">
    <property type="entry name" value="Ribosomal_uL3_CS"/>
</dbReference>
<keyword evidence="5 7" id="KW-0687">Ribonucleoprotein</keyword>